<proteinExistence type="predicted"/>
<dbReference type="AlphaFoldDB" id="A0A397UCN8"/>
<evidence type="ECO:0000313" key="2">
    <source>
        <dbReference type="EMBL" id="RIB06908.1"/>
    </source>
</evidence>
<evidence type="ECO:0000313" key="3">
    <source>
        <dbReference type="Proteomes" id="UP000266673"/>
    </source>
</evidence>
<sequence length="159" mass="19414">MSYCIYFRFHPKAKKKKKIGRQYLRNHLKHSFYRSGRNNNNNNNNENNNNNDNENNANNENSNNNDNDVIVIFSDKEEVHGYPYEIYSVGFSEEEIFRNEFSDLDKKVWKFDLKYKEATDTGEEEQAVYFMNKRDKIIRQIYYLRKYCEEMGYRLFFDE</sequence>
<organism evidence="2 3">
    <name type="scientific">Gigaspora rosea</name>
    <dbReference type="NCBI Taxonomy" id="44941"/>
    <lineage>
        <taxon>Eukaryota</taxon>
        <taxon>Fungi</taxon>
        <taxon>Fungi incertae sedis</taxon>
        <taxon>Mucoromycota</taxon>
        <taxon>Glomeromycotina</taxon>
        <taxon>Glomeromycetes</taxon>
        <taxon>Diversisporales</taxon>
        <taxon>Gigasporaceae</taxon>
        <taxon>Gigaspora</taxon>
    </lineage>
</organism>
<keyword evidence="3" id="KW-1185">Reference proteome</keyword>
<protein>
    <submittedName>
        <fullName evidence="2">Uncharacterized protein</fullName>
    </submittedName>
</protein>
<feature type="compositionally biased region" description="Low complexity" evidence="1">
    <location>
        <begin position="38"/>
        <end position="67"/>
    </location>
</feature>
<evidence type="ECO:0000256" key="1">
    <source>
        <dbReference type="SAM" id="MobiDB-lite"/>
    </source>
</evidence>
<accession>A0A397UCN8</accession>
<dbReference type="Proteomes" id="UP000266673">
    <property type="component" value="Unassembled WGS sequence"/>
</dbReference>
<reference evidence="2 3" key="1">
    <citation type="submission" date="2018-06" db="EMBL/GenBank/DDBJ databases">
        <title>Comparative genomics reveals the genomic features of Rhizophagus irregularis, R. cerebriforme, R. diaphanum and Gigaspora rosea, and their symbiotic lifestyle signature.</title>
        <authorList>
            <person name="Morin E."/>
            <person name="San Clemente H."/>
            <person name="Chen E.C.H."/>
            <person name="De La Providencia I."/>
            <person name="Hainaut M."/>
            <person name="Kuo A."/>
            <person name="Kohler A."/>
            <person name="Murat C."/>
            <person name="Tang N."/>
            <person name="Roy S."/>
            <person name="Loubradou J."/>
            <person name="Henrissat B."/>
            <person name="Grigoriev I.V."/>
            <person name="Corradi N."/>
            <person name="Roux C."/>
            <person name="Martin F.M."/>
        </authorList>
    </citation>
    <scope>NUCLEOTIDE SEQUENCE [LARGE SCALE GENOMIC DNA]</scope>
    <source>
        <strain evidence="2 3">DAOM 194757</strain>
    </source>
</reference>
<name>A0A397UCN8_9GLOM</name>
<comment type="caution">
    <text evidence="2">The sequence shown here is derived from an EMBL/GenBank/DDBJ whole genome shotgun (WGS) entry which is preliminary data.</text>
</comment>
<dbReference type="EMBL" id="QKWP01001743">
    <property type="protein sequence ID" value="RIB06908.1"/>
    <property type="molecule type" value="Genomic_DNA"/>
</dbReference>
<feature type="region of interest" description="Disordered" evidence="1">
    <location>
        <begin position="31"/>
        <end position="67"/>
    </location>
</feature>
<gene>
    <name evidence="2" type="ORF">C2G38_2046421</name>
</gene>